<proteinExistence type="predicted"/>
<dbReference type="AlphaFoldDB" id="A0A6L2KF26"/>
<gene>
    <name evidence="1" type="ORF">Tci_019280</name>
</gene>
<name>A0A6L2KF26_TANCI</name>
<protein>
    <submittedName>
        <fullName evidence="1">Uncharacterized protein</fullName>
    </submittedName>
</protein>
<evidence type="ECO:0000313" key="1">
    <source>
        <dbReference type="EMBL" id="GEU47302.1"/>
    </source>
</evidence>
<accession>A0A6L2KF26</accession>
<reference evidence="1" key="1">
    <citation type="journal article" date="2019" name="Sci. Rep.">
        <title>Draft genome of Tanacetum cinerariifolium, the natural source of mosquito coil.</title>
        <authorList>
            <person name="Yamashiro T."/>
            <person name="Shiraishi A."/>
            <person name="Satake H."/>
            <person name="Nakayama K."/>
        </authorList>
    </citation>
    <scope>NUCLEOTIDE SEQUENCE</scope>
</reference>
<organism evidence="1">
    <name type="scientific">Tanacetum cinerariifolium</name>
    <name type="common">Dalmatian daisy</name>
    <name type="synonym">Chrysanthemum cinerariifolium</name>
    <dbReference type="NCBI Taxonomy" id="118510"/>
    <lineage>
        <taxon>Eukaryota</taxon>
        <taxon>Viridiplantae</taxon>
        <taxon>Streptophyta</taxon>
        <taxon>Embryophyta</taxon>
        <taxon>Tracheophyta</taxon>
        <taxon>Spermatophyta</taxon>
        <taxon>Magnoliopsida</taxon>
        <taxon>eudicotyledons</taxon>
        <taxon>Gunneridae</taxon>
        <taxon>Pentapetalae</taxon>
        <taxon>asterids</taxon>
        <taxon>campanulids</taxon>
        <taxon>Asterales</taxon>
        <taxon>Asteraceae</taxon>
        <taxon>Asteroideae</taxon>
        <taxon>Anthemideae</taxon>
        <taxon>Anthemidinae</taxon>
        <taxon>Tanacetum</taxon>
    </lineage>
</organism>
<dbReference type="EMBL" id="BKCJ010002251">
    <property type="protein sequence ID" value="GEU47302.1"/>
    <property type="molecule type" value="Genomic_DNA"/>
</dbReference>
<comment type="caution">
    <text evidence="1">The sequence shown here is derived from an EMBL/GenBank/DDBJ whole genome shotgun (WGS) entry which is preliminary data.</text>
</comment>
<sequence length="227" mass="25759">MLGTYEEKPKMKMKVTKRWLKDTFEAVPEDISEDVIAPYVRGYLLYLIGTKVLPNCDKPTYYPIGSINDASLNSEIRDEDQETSPFCNGKTTANKRFSLQAYLTFIILCIHDCRYFQWGTQCNFGKALNIALRRGTQYVWVLIIGSINEASLNSEIRDEDQETSPFCNDDQIGSINDASLNPEIRDDAGSSMSPKLKKRVIKVRPDLNVNIARGRDKKTPKSIFSPS</sequence>